<feature type="signal peptide" evidence="1">
    <location>
        <begin position="1"/>
        <end position="22"/>
    </location>
</feature>
<feature type="chain" id="PRO_5019262751" evidence="1">
    <location>
        <begin position="23"/>
        <end position="165"/>
    </location>
</feature>
<evidence type="ECO:0000256" key="1">
    <source>
        <dbReference type="SAM" id="SignalP"/>
    </source>
</evidence>
<dbReference type="AlphaFoldDB" id="A0A448S8P2"/>
<organism evidence="2 3">
    <name type="scientific">Serratia fonticola</name>
    <dbReference type="NCBI Taxonomy" id="47917"/>
    <lineage>
        <taxon>Bacteria</taxon>
        <taxon>Pseudomonadati</taxon>
        <taxon>Pseudomonadota</taxon>
        <taxon>Gammaproteobacteria</taxon>
        <taxon>Enterobacterales</taxon>
        <taxon>Yersiniaceae</taxon>
        <taxon>Serratia</taxon>
    </lineage>
</organism>
<evidence type="ECO:0000313" key="2">
    <source>
        <dbReference type="EMBL" id="VEI64063.1"/>
    </source>
</evidence>
<reference evidence="2 3" key="1">
    <citation type="submission" date="2018-12" db="EMBL/GenBank/DDBJ databases">
        <authorList>
            <consortium name="Pathogen Informatics"/>
        </authorList>
    </citation>
    <scope>NUCLEOTIDE SEQUENCE [LARGE SCALE GENOMIC DNA]</scope>
    <source>
        <strain evidence="2 3">NCTC13193</strain>
    </source>
</reference>
<dbReference type="Pfam" id="PF04449">
    <property type="entry name" value="Fimbrial_CS1"/>
    <property type="match status" value="1"/>
</dbReference>
<gene>
    <name evidence="2" type="primary">cfaB</name>
    <name evidence="2" type="ORF">NCTC13193_00988</name>
</gene>
<proteinExistence type="predicted"/>
<dbReference type="GO" id="GO:0009289">
    <property type="term" value="C:pilus"/>
    <property type="evidence" value="ECO:0007669"/>
    <property type="project" value="InterPro"/>
</dbReference>
<dbReference type="EMBL" id="LR134492">
    <property type="protein sequence ID" value="VEI64063.1"/>
    <property type="molecule type" value="Genomic_DNA"/>
</dbReference>
<evidence type="ECO:0000313" key="3">
    <source>
        <dbReference type="Proteomes" id="UP000270487"/>
    </source>
</evidence>
<keyword evidence="1" id="KW-0732">Signal</keyword>
<dbReference type="Proteomes" id="UP000270487">
    <property type="component" value="Chromosome"/>
</dbReference>
<dbReference type="Gene3D" id="2.60.40.2040">
    <property type="entry name" value="CFA/I fimbrial subunit E, pilin domain"/>
    <property type="match status" value="1"/>
</dbReference>
<dbReference type="InterPro" id="IPR007540">
    <property type="entry name" value="Fimbrial_CS1-type"/>
</dbReference>
<name>A0A448S8P2_SERFO</name>
<accession>A0A448S8P2</accession>
<sequence>MKKFIKPLLIASTMAAVFSAQAVQKDITVNANVDATIDMTQPDNTSLPSSIDMQYLPGKGLTPFNLNTKVWSNNATAGVNVRLVRAASLADVNGANKIPLTVSLGETVLTTANQLLEAATLFPAGIENGSDVLPLRFAQTAQGPIATGTYSGIVSLVVTQATKAE</sequence>
<dbReference type="RefSeq" id="WP_141131171.1">
    <property type="nucleotide sequence ID" value="NZ_CAMISI010000001.1"/>
</dbReference>
<protein>
    <submittedName>
        <fullName evidence="2">Colonization factor antigen I subunit B</fullName>
    </submittedName>
</protein>